<evidence type="ECO:0000313" key="2">
    <source>
        <dbReference type="EMBL" id="KAJ7008910.1"/>
    </source>
</evidence>
<comment type="caution">
    <text evidence="2">The sequence shown here is derived from an EMBL/GenBank/DDBJ whole genome shotgun (WGS) entry which is preliminary data.</text>
</comment>
<proteinExistence type="predicted"/>
<evidence type="ECO:0000313" key="3">
    <source>
        <dbReference type="Proteomes" id="UP001164929"/>
    </source>
</evidence>
<gene>
    <name evidence="2" type="ORF">NC653_007541</name>
</gene>
<sequence>MHDSRFCCCLFLFLNTFLITLIPLRSNSLGINSMTWNLIPIQSCMHWKNN</sequence>
<dbReference type="Proteomes" id="UP001164929">
    <property type="component" value="Chromosome 2"/>
</dbReference>
<reference evidence="2" key="1">
    <citation type="journal article" date="2023" name="Mol. Ecol. Resour.">
        <title>Chromosome-level genome assembly of a triploid poplar Populus alba 'Berolinensis'.</title>
        <authorList>
            <person name="Chen S."/>
            <person name="Yu Y."/>
            <person name="Wang X."/>
            <person name="Wang S."/>
            <person name="Zhang T."/>
            <person name="Zhou Y."/>
            <person name="He R."/>
            <person name="Meng N."/>
            <person name="Wang Y."/>
            <person name="Liu W."/>
            <person name="Liu Z."/>
            <person name="Liu J."/>
            <person name="Guo Q."/>
            <person name="Huang H."/>
            <person name="Sederoff R.R."/>
            <person name="Wang G."/>
            <person name="Qu G."/>
            <person name="Chen S."/>
        </authorList>
    </citation>
    <scope>NUCLEOTIDE SEQUENCE</scope>
    <source>
        <strain evidence="2">SC-2020</strain>
    </source>
</reference>
<keyword evidence="3" id="KW-1185">Reference proteome</keyword>
<name>A0AAD6RH36_9ROSI</name>
<protein>
    <submittedName>
        <fullName evidence="2">Uncharacterized protein</fullName>
    </submittedName>
</protein>
<feature type="signal peptide" evidence="1">
    <location>
        <begin position="1"/>
        <end position="26"/>
    </location>
</feature>
<dbReference type="AlphaFoldDB" id="A0AAD6RH36"/>
<organism evidence="2 3">
    <name type="scientific">Populus alba x Populus x berolinensis</name>
    <dbReference type="NCBI Taxonomy" id="444605"/>
    <lineage>
        <taxon>Eukaryota</taxon>
        <taxon>Viridiplantae</taxon>
        <taxon>Streptophyta</taxon>
        <taxon>Embryophyta</taxon>
        <taxon>Tracheophyta</taxon>
        <taxon>Spermatophyta</taxon>
        <taxon>Magnoliopsida</taxon>
        <taxon>eudicotyledons</taxon>
        <taxon>Gunneridae</taxon>
        <taxon>Pentapetalae</taxon>
        <taxon>rosids</taxon>
        <taxon>fabids</taxon>
        <taxon>Malpighiales</taxon>
        <taxon>Salicaceae</taxon>
        <taxon>Saliceae</taxon>
        <taxon>Populus</taxon>
    </lineage>
</organism>
<evidence type="ECO:0000256" key="1">
    <source>
        <dbReference type="SAM" id="SignalP"/>
    </source>
</evidence>
<accession>A0AAD6RH36</accession>
<keyword evidence="1" id="KW-0732">Signal</keyword>
<dbReference type="EMBL" id="JAQIZT010000002">
    <property type="protein sequence ID" value="KAJ7008910.1"/>
    <property type="molecule type" value="Genomic_DNA"/>
</dbReference>
<feature type="chain" id="PRO_5042267790" evidence="1">
    <location>
        <begin position="27"/>
        <end position="50"/>
    </location>
</feature>